<dbReference type="Proteomes" id="UP000502377">
    <property type="component" value="Chromosome"/>
</dbReference>
<dbReference type="Pfam" id="PF02050">
    <property type="entry name" value="FliJ"/>
    <property type="match status" value="1"/>
</dbReference>
<dbReference type="RefSeq" id="WP_004318847.1">
    <property type="nucleotide sequence ID" value="NZ_CP012543.1"/>
</dbReference>
<evidence type="ECO:0000313" key="3">
    <source>
        <dbReference type="Proteomes" id="UP000502377"/>
    </source>
</evidence>
<dbReference type="GO" id="GO:0071973">
    <property type="term" value="P:bacterial-type flagellum-dependent cell motility"/>
    <property type="evidence" value="ECO:0007669"/>
    <property type="project" value="InterPro"/>
</dbReference>
<keyword evidence="2" id="KW-0282">Flagellum</keyword>
<feature type="coiled-coil region" evidence="1">
    <location>
        <begin position="65"/>
        <end position="99"/>
    </location>
</feature>
<accession>A0A6G5QK03</accession>
<evidence type="ECO:0000256" key="1">
    <source>
        <dbReference type="SAM" id="Coils"/>
    </source>
</evidence>
<keyword evidence="1" id="KW-0175">Coiled coil</keyword>
<protein>
    <submittedName>
        <fullName evidence="2">Putative flagellar protein FliJ</fullName>
    </submittedName>
</protein>
<keyword evidence="2" id="KW-0969">Cilium</keyword>
<name>A0A6G5QK03_CAMRE</name>
<gene>
    <name evidence="2" type="ORF">CRECT_0356</name>
</gene>
<dbReference type="GO" id="GO:0009288">
    <property type="term" value="C:bacterial-type flagellum"/>
    <property type="evidence" value="ECO:0007669"/>
    <property type="project" value="InterPro"/>
</dbReference>
<dbReference type="InterPro" id="IPR012823">
    <property type="entry name" value="Flagell_FliJ"/>
</dbReference>
<evidence type="ECO:0000313" key="2">
    <source>
        <dbReference type="EMBL" id="QCD46053.1"/>
    </source>
</evidence>
<reference evidence="2 3" key="1">
    <citation type="submission" date="2016-07" db="EMBL/GenBank/DDBJ databases">
        <title>Comparative genomics of the Campylobacter concisus group.</title>
        <authorList>
            <person name="Miller W.G."/>
            <person name="Yee E."/>
            <person name="Chapman M.H."/>
            <person name="Huynh S."/>
            <person name="Bono J.L."/>
            <person name="On S.L.W."/>
            <person name="StLeger J."/>
            <person name="Foster G."/>
            <person name="Parker C.T."/>
        </authorList>
    </citation>
    <scope>NUCLEOTIDE SEQUENCE [LARGE SCALE GENOMIC DNA]</scope>
    <source>
        <strain evidence="2 3">ATCC 33238</strain>
    </source>
</reference>
<sequence length="142" mass="16300">MKSKFTQIVNIKKRNLDKIELNLARTRNEAAMIEGFIAQAAEQISKFEMPSSGSAIDLRGSLELLGAMRREKNLLTERLELMKKNIAHLERQHKAANLEYEKIKYLQTQDFSAQIEKIKKAEAAALDEFATMNFTRQKNADQ</sequence>
<organism evidence="2 3">
    <name type="scientific">Campylobacter rectus</name>
    <name type="common">Wolinella recta</name>
    <dbReference type="NCBI Taxonomy" id="203"/>
    <lineage>
        <taxon>Bacteria</taxon>
        <taxon>Pseudomonadati</taxon>
        <taxon>Campylobacterota</taxon>
        <taxon>Epsilonproteobacteria</taxon>
        <taxon>Campylobacterales</taxon>
        <taxon>Campylobacteraceae</taxon>
        <taxon>Campylobacter</taxon>
    </lineage>
</organism>
<proteinExistence type="predicted"/>
<dbReference type="AlphaFoldDB" id="A0A6G5QK03"/>
<dbReference type="EMBL" id="CP012543">
    <property type="protein sequence ID" value="QCD46053.1"/>
    <property type="molecule type" value="Genomic_DNA"/>
</dbReference>
<dbReference type="KEGG" id="crx:CRECT_0356"/>
<keyword evidence="2" id="KW-0966">Cell projection</keyword>